<proteinExistence type="predicted"/>
<evidence type="ECO:0000313" key="1">
    <source>
        <dbReference type="EMBL" id="KAI2392133.1"/>
    </source>
</evidence>
<name>A0ACB8V3L6_9EURO</name>
<sequence length="497" mass="54896">MLAGTSARRSGTIASASSHCRQSLLRSQRNFSSFTAARTLRHHYRPAISNGSSICTQHPVLIRPSLLASPRLFSSSPPPPSVADTAASQTTTDNGIQSIDALSNSEYGDLYLSHIPETLGYLKELGLDFGFGPSSFIQMLLETIHIYSGLPWWGSTIAAALVIRVVLFKFNLNASDTSAKLRHIDPLTKPLQERMIAAAQQGNQLEALKFKQEISLIRSQHGVKMWKSFAPLLQIPLGVGFFRVLRAMATLPVPALLSEQFLWISDVSLGDPFFILPIVTGGATYLAMKRGGETGMGLTGDTPLGKLLIYAFPAGTTIAMCFWPSILQLYFASTGTIALLQTYLITSPSFRRFTGLSPLPPKPATKDQAQSDNSNSSRIRIIPTTARVVTPPQEQNAGKQIYRPQDASIIDRTIDHVKSGIRDIRKQMQEKMDEVTGEKIEKNADGTPKAPSRLSKQELENARIYEQTRRAQVEGEREVRNQETRKEYKHNSKKDNN</sequence>
<accession>A0ACB8V3L6</accession>
<dbReference type="EMBL" id="JALBCA010000008">
    <property type="protein sequence ID" value="KAI2392133.1"/>
    <property type="molecule type" value="Genomic_DNA"/>
</dbReference>
<reference evidence="1" key="1">
    <citation type="journal article" date="2022" name="bioRxiv">
        <title>Population genetic analysis of Ophidiomyces ophidiicola, the causative agent of snake fungal disease, indicates recent introductions to the USA.</title>
        <authorList>
            <person name="Ladner J.T."/>
            <person name="Palmer J.M."/>
            <person name="Ettinger C.L."/>
            <person name="Stajich J.E."/>
            <person name="Farrell T.M."/>
            <person name="Glorioso B.M."/>
            <person name="Lawson B."/>
            <person name="Price S.J."/>
            <person name="Stengle A.G."/>
            <person name="Grear D.A."/>
            <person name="Lorch J.M."/>
        </authorList>
    </citation>
    <scope>NUCLEOTIDE SEQUENCE</scope>
    <source>
        <strain evidence="1">NWHC 24266-5</strain>
    </source>
</reference>
<gene>
    <name evidence="1" type="ORF">LOY88_000789</name>
</gene>
<organism evidence="1">
    <name type="scientific">Ophidiomyces ophidiicola</name>
    <dbReference type="NCBI Taxonomy" id="1387563"/>
    <lineage>
        <taxon>Eukaryota</taxon>
        <taxon>Fungi</taxon>
        <taxon>Dikarya</taxon>
        <taxon>Ascomycota</taxon>
        <taxon>Pezizomycotina</taxon>
        <taxon>Eurotiomycetes</taxon>
        <taxon>Eurotiomycetidae</taxon>
        <taxon>Onygenales</taxon>
        <taxon>Onygenaceae</taxon>
        <taxon>Ophidiomyces</taxon>
    </lineage>
</organism>
<protein>
    <submittedName>
        <fullName evidence="1">Uncharacterized protein</fullName>
    </submittedName>
</protein>
<comment type="caution">
    <text evidence="1">The sequence shown here is derived from an EMBL/GenBank/DDBJ whole genome shotgun (WGS) entry which is preliminary data.</text>
</comment>